<dbReference type="AlphaFoldDB" id="A0A8H7PRC0"/>
<evidence type="ECO:0000313" key="5">
    <source>
        <dbReference type="EMBL" id="KAG2179039.1"/>
    </source>
</evidence>
<dbReference type="GO" id="GO:0005655">
    <property type="term" value="C:nucleolar ribonuclease P complex"/>
    <property type="evidence" value="ECO:0007669"/>
    <property type="project" value="InterPro"/>
</dbReference>
<organism evidence="5 6">
    <name type="scientific">Mortierella isabellina</name>
    <name type="common">Filamentous fungus</name>
    <name type="synonym">Umbelopsis isabellina</name>
    <dbReference type="NCBI Taxonomy" id="91625"/>
    <lineage>
        <taxon>Eukaryota</taxon>
        <taxon>Fungi</taxon>
        <taxon>Fungi incertae sedis</taxon>
        <taxon>Mucoromycota</taxon>
        <taxon>Mucoromycotina</taxon>
        <taxon>Umbelopsidomycetes</taxon>
        <taxon>Umbelopsidales</taxon>
        <taxon>Umbelopsidaceae</taxon>
        <taxon>Umbelopsis</taxon>
    </lineage>
</organism>
<dbReference type="GO" id="GO:0000172">
    <property type="term" value="C:ribonuclease MRP complex"/>
    <property type="evidence" value="ECO:0007669"/>
    <property type="project" value="InterPro"/>
</dbReference>
<evidence type="ECO:0000256" key="4">
    <source>
        <dbReference type="SAM" id="MobiDB-lite"/>
    </source>
</evidence>
<keyword evidence="3" id="KW-0539">Nucleus</keyword>
<reference evidence="5" key="1">
    <citation type="submission" date="2020-12" db="EMBL/GenBank/DDBJ databases">
        <title>Metabolic potential, ecology and presence of endohyphal bacteria is reflected in genomic diversity of Mucoromycotina.</title>
        <authorList>
            <person name="Muszewska A."/>
            <person name="Okrasinska A."/>
            <person name="Steczkiewicz K."/>
            <person name="Drgas O."/>
            <person name="Orlowska M."/>
            <person name="Perlinska-Lenart U."/>
            <person name="Aleksandrzak-Piekarczyk T."/>
            <person name="Szatraj K."/>
            <person name="Zielenkiewicz U."/>
            <person name="Pilsyk S."/>
            <person name="Malc E."/>
            <person name="Mieczkowski P."/>
            <person name="Kruszewska J.S."/>
            <person name="Biernat P."/>
            <person name="Pawlowska J."/>
        </authorList>
    </citation>
    <scope>NUCLEOTIDE SEQUENCE</scope>
    <source>
        <strain evidence="5">WA0000067209</strain>
    </source>
</reference>
<evidence type="ECO:0000256" key="2">
    <source>
        <dbReference type="ARBA" id="ARBA00022694"/>
    </source>
</evidence>
<keyword evidence="2" id="KW-0819">tRNA processing</keyword>
<comment type="caution">
    <text evidence="5">The sequence shown here is derived from an EMBL/GenBank/DDBJ whole genome shotgun (WGS) entry which is preliminary data.</text>
</comment>
<evidence type="ECO:0000256" key="1">
    <source>
        <dbReference type="ARBA" id="ARBA00004604"/>
    </source>
</evidence>
<feature type="compositionally biased region" description="Basic residues" evidence="4">
    <location>
        <begin position="137"/>
        <end position="148"/>
    </location>
</feature>
<dbReference type="EMBL" id="JAEPQZ010000007">
    <property type="protein sequence ID" value="KAG2179039.1"/>
    <property type="molecule type" value="Genomic_DNA"/>
</dbReference>
<evidence type="ECO:0000256" key="3">
    <source>
        <dbReference type="ARBA" id="ARBA00023242"/>
    </source>
</evidence>
<dbReference type="Proteomes" id="UP000654370">
    <property type="component" value="Unassembled WGS sequence"/>
</dbReference>
<dbReference type="PANTHER" id="PTHR15314:SF1">
    <property type="entry name" value="RIBONUCLEASE P PROTEIN SUBUNIT P20"/>
    <property type="match status" value="1"/>
</dbReference>
<dbReference type="Pfam" id="PF12328">
    <property type="entry name" value="Rpp20"/>
    <property type="match status" value="1"/>
</dbReference>
<dbReference type="GO" id="GO:0001682">
    <property type="term" value="P:tRNA 5'-leader removal"/>
    <property type="evidence" value="ECO:0007669"/>
    <property type="project" value="InterPro"/>
</dbReference>
<gene>
    <name evidence="5" type="ORF">INT43_001888</name>
</gene>
<accession>A0A8H7PRC0</accession>
<proteinExistence type="predicted"/>
<protein>
    <submittedName>
        <fullName evidence="5">Uncharacterized protein</fullName>
    </submittedName>
</protein>
<evidence type="ECO:0000313" key="6">
    <source>
        <dbReference type="Proteomes" id="UP000654370"/>
    </source>
</evidence>
<feature type="region of interest" description="Disordered" evidence="4">
    <location>
        <begin position="136"/>
        <end position="163"/>
    </location>
</feature>
<dbReference type="PANTHER" id="PTHR15314">
    <property type="entry name" value="RIBONUCLEASE P PROTEIN SUBUNIT P20"/>
    <property type="match status" value="1"/>
</dbReference>
<dbReference type="OrthoDB" id="416729at2759"/>
<dbReference type="InterPro" id="IPR036882">
    <property type="entry name" value="Alba-like_dom_sf"/>
</dbReference>
<keyword evidence="6" id="KW-1185">Reference proteome</keyword>
<dbReference type="InterPro" id="IPR014612">
    <property type="entry name" value="Pop7/Rpp20"/>
</dbReference>
<sequence length="163" mass="18162">MVHDQAPAAKRIKVEGEIQKRTPQQPATIPTDIYVSNKSAFSAQLARAKKLLLLQEYRSITIHGLGASIEKALQLSLKIQSELQYQVDLKCTTGTIELIDDIVPEDTEQDLQTQTRNNSAVHIIITAKSTITDIRARSRNAPRYKKHHGTGDRQGRGPQTTHS</sequence>
<dbReference type="Gene3D" id="3.30.110.20">
    <property type="entry name" value="Alba-like domain"/>
    <property type="match status" value="1"/>
</dbReference>
<comment type="subcellular location">
    <subcellularLocation>
        <location evidence="1">Nucleus</location>
        <location evidence="1">Nucleolus</location>
    </subcellularLocation>
</comment>
<name>A0A8H7PRC0_MORIS</name>
<dbReference type="GO" id="GO:0003676">
    <property type="term" value="F:nucleic acid binding"/>
    <property type="evidence" value="ECO:0007669"/>
    <property type="project" value="InterPro"/>
</dbReference>
<dbReference type="SUPFAM" id="SSF82704">
    <property type="entry name" value="AlbA-like"/>
    <property type="match status" value="1"/>
</dbReference>